<proteinExistence type="predicted"/>
<keyword evidence="1" id="KW-0696">RNA-directed RNA polymerase</keyword>
<comment type="caution">
    <text evidence="1">The sequence shown here is derived from an EMBL/GenBank/DDBJ whole genome shotgun (WGS) entry which is preliminary data.</text>
</comment>
<keyword evidence="2" id="KW-1185">Reference proteome</keyword>
<gene>
    <name evidence="1" type="ORF">LOK49_LG03G01294</name>
</gene>
<organism evidence="1 2">
    <name type="scientific">Camellia lanceoleosa</name>
    <dbReference type="NCBI Taxonomy" id="1840588"/>
    <lineage>
        <taxon>Eukaryota</taxon>
        <taxon>Viridiplantae</taxon>
        <taxon>Streptophyta</taxon>
        <taxon>Embryophyta</taxon>
        <taxon>Tracheophyta</taxon>
        <taxon>Spermatophyta</taxon>
        <taxon>Magnoliopsida</taxon>
        <taxon>eudicotyledons</taxon>
        <taxon>Gunneridae</taxon>
        <taxon>Pentapetalae</taxon>
        <taxon>asterids</taxon>
        <taxon>Ericales</taxon>
        <taxon>Theaceae</taxon>
        <taxon>Camellia</taxon>
    </lineage>
</organism>
<keyword evidence="1" id="KW-0808">Transferase</keyword>
<keyword evidence="1" id="KW-0548">Nucleotidyltransferase</keyword>
<sequence length="1099" mass="124929">MAEPFSEVLLPPSVESMLQKICIEQCQSPPDTSVRKQLELLGEEVSLEILGKISTQKIYKTLSGFIMHLAKNYARAPTQQGIYQSPHKRSSVDCYSPVNSPNGFGSHSQVSKRPVFSPSSEGASTQKLSPQLLALSELEFRKGFLILSYIGSNKLEDFMSAHDISNLKNLPMRSFEAKVWDDYGEQIKHCSDKDRPKYLDWDSGKTHLYYCHVFQDGSYTFKGPYLNSTRTHLQRELGDQNVLIVKFVEEATSCNNWVTGSSNYDVAFNKIAEEGILVGLRRFRFFVFKDGGKEEKKKSPTSSAVKCYFVRMESLAPCDETESYILSKKTVHEARCLFMHVQMVSSLAKYMARFSLILSKTIKLQVDLASITIEEIEDISCRDENGYVVYNEDGEPLIHTDGTGYISEDIALKTPKDFSRARFINDENFERFLDQANCEEKSLELRGSEAHAREPPLLMQIRLFYNGRAVKGTLLVNRKLPEKTIQVRSSMIKVEADSRLSNVQTFNSLEIVGISNKPKKNYLSRNLIALLSYGGVPKEYFLDILTNTLEDAQCVYSNKRAALKADPTEELNSDEVCVILENGQISGQVLVYRNPGLHFGDIHVLKAVYVKALEDFVGNAKYAIFFSTKGRRSVGSEIANGDFDGDMYWVSRNPELLRYFKPSNPWSRIYSTPNACNTKKPSELSAEELEHELFQLFRRTRFQRSYNMSVAADSWLAFMDRLLILGDSSSDEKDRMKETMHRLIDIYYDALDAPKSGKKVVIPDEIKAEKFPHYLEKPNKYHSTSVLGLIYERVESFQSQDLSATDVEVWKLPCFDVEIPTPYMKLWHERYSEYRREMSEAMKLDDELKNDAANAVTKRYKQLLYGAAAFEESPRNSEDIYNEALAIYNITYDYAKRNRDVKKCGFAWKVADAVMATFVKVLIHHSGYFIENGERSYVGDMENDGNYNNDYCQEDSNTDSDSSDDPTNRDFSDSNDDDDPILDDILFDSNVERDVNEEGLKEGHECEVNDADSFEEEPVTPTGFVDEDNNNRPKTVASFGEERSSQAQADGCQSRKRPAAVSGVKEVTNGQPRKMTRSAATDIGNKQAMGSQCSVNKWF</sequence>
<name>A0ACC0I8E2_9ERIC</name>
<evidence type="ECO:0000313" key="1">
    <source>
        <dbReference type="EMBL" id="KAI8021424.1"/>
    </source>
</evidence>
<dbReference type="EMBL" id="CM045763">
    <property type="protein sequence ID" value="KAI8021424.1"/>
    <property type="molecule type" value="Genomic_DNA"/>
</dbReference>
<protein>
    <submittedName>
        <fullName evidence="1">RNA-dependent RNA polymerase 3</fullName>
    </submittedName>
</protein>
<reference evidence="1 2" key="1">
    <citation type="journal article" date="2022" name="Plant J.">
        <title>Chromosome-level genome of Camellia lanceoleosa provides a valuable resource for understanding genome evolution and self-incompatibility.</title>
        <authorList>
            <person name="Gong W."/>
            <person name="Xiao S."/>
            <person name="Wang L."/>
            <person name="Liao Z."/>
            <person name="Chang Y."/>
            <person name="Mo W."/>
            <person name="Hu G."/>
            <person name="Li W."/>
            <person name="Zhao G."/>
            <person name="Zhu H."/>
            <person name="Hu X."/>
            <person name="Ji K."/>
            <person name="Xiang X."/>
            <person name="Song Q."/>
            <person name="Yuan D."/>
            <person name="Jin S."/>
            <person name="Zhang L."/>
        </authorList>
    </citation>
    <scope>NUCLEOTIDE SEQUENCE [LARGE SCALE GENOMIC DNA]</scope>
    <source>
        <strain evidence="1">SQ_2022a</strain>
    </source>
</reference>
<accession>A0ACC0I8E2</accession>
<evidence type="ECO:0000313" key="2">
    <source>
        <dbReference type="Proteomes" id="UP001060215"/>
    </source>
</evidence>
<dbReference type="Proteomes" id="UP001060215">
    <property type="component" value="Chromosome 6"/>
</dbReference>